<name>A0A8H6RLH3_9PEZI</name>
<feature type="region of interest" description="Disordered" evidence="2">
    <location>
        <begin position="148"/>
        <end position="176"/>
    </location>
</feature>
<protein>
    <submittedName>
        <fullName evidence="3">Uncharacterized protein</fullName>
    </submittedName>
</protein>
<dbReference type="OrthoDB" id="10519841at2759"/>
<organism evidence="3 4">
    <name type="scientific">Pseudocercospora fuligena</name>
    <dbReference type="NCBI Taxonomy" id="685502"/>
    <lineage>
        <taxon>Eukaryota</taxon>
        <taxon>Fungi</taxon>
        <taxon>Dikarya</taxon>
        <taxon>Ascomycota</taxon>
        <taxon>Pezizomycotina</taxon>
        <taxon>Dothideomycetes</taxon>
        <taxon>Dothideomycetidae</taxon>
        <taxon>Mycosphaerellales</taxon>
        <taxon>Mycosphaerellaceae</taxon>
        <taxon>Pseudocercospora</taxon>
    </lineage>
</organism>
<evidence type="ECO:0000313" key="3">
    <source>
        <dbReference type="EMBL" id="KAF7193219.1"/>
    </source>
</evidence>
<gene>
    <name evidence="3" type="ORF">HII31_05445</name>
</gene>
<accession>A0A8H6RLH3</accession>
<reference evidence="3" key="1">
    <citation type="submission" date="2020-04" db="EMBL/GenBank/DDBJ databases">
        <title>Draft genome resource of the tomato pathogen Pseudocercospora fuligena.</title>
        <authorList>
            <person name="Zaccaron A."/>
        </authorList>
    </citation>
    <scope>NUCLEOTIDE SEQUENCE</scope>
    <source>
        <strain evidence="3">PF001</strain>
    </source>
</reference>
<proteinExistence type="predicted"/>
<feature type="compositionally biased region" description="Basic and acidic residues" evidence="2">
    <location>
        <begin position="152"/>
        <end position="162"/>
    </location>
</feature>
<dbReference type="EMBL" id="JABCIY010000091">
    <property type="protein sequence ID" value="KAF7193219.1"/>
    <property type="molecule type" value="Genomic_DNA"/>
</dbReference>
<evidence type="ECO:0000256" key="2">
    <source>
        <dbReference type="SAM" id="MobiDB-lite"/>
    </source>
</evidence>
<comment type="caution">
    <text evidence="3">The sequence shown here is derived from an EMBL/GenBank/DDBJ whole genome shotgun (WGS) entry which is preliminary data.</text>
</comment>
<evidence type="ECO:0000313" key="4">
    <source>
        <dbReference type="Proteomes" id="UP000660729"/>
    </source>
</evidence>
<keyword evidence="4" id="KW-1185">Reference proteome</keyword>
<evidence type="ECO:0000256" key="1">
    <source>
        <dbReference type="SAM" id="Coils"/>
    </source>
</evidence>
<keyword evidence="1" id="KW-0175">Coiled coil</keyword>
<dbReference type="AlphaFoldDB" id="A0A8H6RLH3"/>
<feature type="compositionally biased region" description="Polar residues" evidence="2">
    <location>
        <begin position="1"/>
        <end position="10"/>
    </location>
</feature>
<sequence length="309" mass="34452">MDRNTKSNAKLSKAKTHNMPSMTPRSRIPILKSVSHSRPRYCPIRKRNTRRWGVAMLSEDNMKLLSTTTARLSYDLATLAALEGRSSPRSSSTSSEHSTNSSGSIPIILDLHHMLDTAIDETTSGVSEHAKQQPSKPTRKEVLETIDEDAEKQEQESSHDSLLEDINVPPIPKRHPARKRGTLLTLKEMLATPHEDPKPKSTSPDCLINAIASGTFDSDLSTIHTYIHGSARLGKTSAEVARMHSLKAERAAGKVDIEKKFVAFTKLMSELHKEEAREARQELDEKKREFEKTSEGLEVLLRVGKLGVY</sequence>
<feature type="region of interest" description="Disordered" evidence="2">
    <location>
        <begin position="83"/>
        <end position="104"/>
    </location>
</feature>
<feature type="region of interest" description="Disordered" evidence="2">
    <location>
        <begin position="1"/>
        <end position="25"/>
    </location>
</feature>
<feature type="coiled-coil region" evidence="1">
    <location>
        <begin position="269"/>
        <end position="300"/>
    </location>
</feature>
<dbReference type="Proteomes" id="UP000660729">
    <property type="component" value="Unassembled WGS sequence"/>
</dbReference>